<name>A0ABQ8UE44_9EUKA</name>
<evidence type="ECO:0000313" key="2">
    <source>
        <dbReference type="EMBL" id="KAJ4455100.1"/>
    </source>
</evidence>
<comment type="caution">
    <text evidence="2">The sequence shown here is derived from an EMBL/GenBank/DDBJ whole genome shotgun (WGS) entry which is preliminary data.</text>
</comment>
<reference evidence="2" key="1">
    <citation type="journal article" date="2022" name="bioRxiv">
        <title>Genomics of Preaxostyla Flagellates Illuminates Evolutionary Transitions and the Path Towards Mitochondrial Loss.</title>
        <authorList>
            <person name="Novak L.V.F."/>
            <person name="Treitli S.C."/>
            <person name="Pyrih J."/>
            <person name="Halakuc P."/>
            <person name="Pipaliya S.V."/>
            <person name="Vacek V."/>
            <person name="Brzon O."/>
            <person name="Soukal P."/>
            <person name="Eme L."/>
            <person name="Dacks J.B."/>
            <person name="Karnkowska A."/>
            <person name="Elias M."/>
            <person name="Hampl V."/>
        </authorList>
    </citation>
    <scope>NUCLEOTIDE SEQUENCE</scope>
    <source>
        <strain evidence="2">RCP-MX</strain>
    </source>
</reference>
<sequence>MVTLIYRLSIRSAQPCLWCLARFKSQGSSPARRDVPGPPRTLDTLNAMLDIPPGDVIPDALHACLRTFDRLESLALVALTEFKLVSRYQARFAPYISEKDRLEVLQRIDFTKIVGSDAETLRRSYGVPFDTTLNTVWHSAGALLACYGSTNVVPIPPSLPAQFLEAFLALYSSTDLSLYLHVLACHLRDFQVAWGNPGALATRQLERKNGMAHAIARRAVSFASSNSTLAIQTFLNKAAFLGQRPRRGYRPRKPRTAPVRAVSAEHPANRVEEANEPEET</sequence>
<feature type="region of interest" description="Disordered" evidence="1">
    <location>
        <begin position="245"/>
        <end position="280"/>
    </location>
</feature>
<organism evidence="2 3">
    <name type="scientific">Paratrimastix pyriformis</name>
    <dbReference type="NCBI Taxonomy" id="342808"/>
    <lineage>
        <taxon>Eukaryota</taxon>
        <taxon>Metamonada</taxon>
        <taxon>Preaxostyla</taxon>
        <taxon>Paratrimastigidae</taxon>
        <taxon>Paratrimastix</taxon>
    </lineage>
</organism>
<keyword evidence="3" id="KW-1185">Reference proteome</keyword>
<evidence type="ECO:0000256" key="1">
    <source>
        <dbReference type="SAM" id="MobiDB-lite"/>
    </source>
</evidence>
<dbReference type="Proteomes" id="UP001141327">
    <property type="component" value="Unassembled WGS sequence"/>
</dbReference>
<protein>
    <submittedName>
        <fullName evidence="2">Uncharacterized protein</fullName>
    </submittedName>
</protein>
<gene>
    <name evidence="2" type="ORF">PAPYR_10002</name>
</gene>
<dbReference type="EMBL" id="JAPMOS010000119">
    <property type="protein sequence ID" value="KAJ4455100.1"/>
    <property type="molecule type" value="Genomic_DNA"/>
</dbReference>
<accession>A0ABQ8UE44</accession>
<feature type="compositionally biased region" description="Basic residues" evidence="1">
    <location>
        <begin position="245"/>
        <end position="255"/>
    </location>
</feature>
<proteinExistence type="predicted"/>
<evidence type="ECO:0000313" key="3">
    <source>
        <dbReference type="Proteomes" id="UP001141327"/>
    </source>
</evidence>